<sequence>MTWSRYVAIGDSFTEGMSDPDPQVPDRYVGWADRLAAHLSAKAAAEGRDFGYANLAVRGRLLADVEGPQLDAALELQPDLVSIVGGPNDLLRPGADIDDLADRLEAAVAKIRATGADVLMSTTADPGNAPVLKRIRPRTSVFTANIWGIAQRQGAYVLDMWNLRVLRDPRLWATDRLHLTTQGHQRVAAQAAWTLGDRDTERDWAIPLPPAPPLSRLAAVRGHAAWAQEYLGPWVQRRLTGRSSGDNVAPKRPELTPIDLPTDQGEPA</sequence>
<feature type="region of interest" description="Disordered" evidence="1">
    <location>
        <begin position="241"/>
        <end position="268"/>
    </location>
</feature>
<evidence type="ECO:0000313" key="3">
    <source>
        <dbReference type="EMBL" id="MFC6715213.1"/>
    </source>
</evidence>
<reference evidence="4" key="1">
    <citation type="journal article" date="2019" name="Int. J. Syst. Evol. Microbiol.">
        <title>The Global Catalogue of Microorganisms (GCM) 10K type strain sequencing project: providing services to taxonomists for standard genome sequencing and annotation.</title>
        <authorList>
            <consortium name="The Broad Institute Genomics Platform"/>
            <consortium name="The Broad Institute Genome Sequencing Center for Infectious Disease"/>
            <person name="Wu L."/>
            <person name="Ma J."/>
        </authorList>
    </citation>
    <scope>NUCLEOTIDE SEQUENCE [LARGE SCALE GENOMIC DNA]</scope>
    <source>
        <strain evidence="4">NBRC 106593</strain>
    </source>
</reference>
<protein>
    <submittedName>
        <fullName evidence="3">SGNH/GDSL hydrolase family protein</fullName>
        <ecNumber evidence="3">3.1.-.-</ecNumber>
    </submittedName>
</protein>
<dbReference type="Gene3D" id="3.40.50.1110">
    <property type="entry name" value="SGNH hydrolase"/>
    <property type="match status" value="1"/>
</dbReference>
<dbReference type="InterPro" id="IPR013830">
    <property type="entry name" value="SGNH_hydro"/>
</dbReference>
<dbReference type="RefSeq" id="WP_377824156.1">
    <property type="nucleotide sequence ID" value="NZ_JBHSWJ010000002.1"/>
</dbReference>
<dbReference type="EMBL" id="JBHSWJ010000002">
    <property type="protein sequence ID" value="MFC6715213.1"/>
    <property type="molecule type" value="Genomic_DNA"/>
</dbReference>
<keyword evidence="4" id="KW-1185">Reference proteome</keyword>
<dbReference type="SUPFAM" id="SSF52266">
    <property type="entry name" value="SGNH hydrolase"/>
    <property type="match status" value="1"/>
</dbReference>
<accession>A0ABW2AW60</accession>
<dbReference type="InterPro" id="IPR053140">
    <property type="entry name" value="GDSL_Rv0518-like"/>
</dbReference>
<dbReference type="PANTHER" id="PTHR43784:SF2">
    <property type="entry name" value="GDSL-LIKE LIPASE_ACYLHYDROLASE, PUTATIVE (AFU_ORTHOLOGUE AFUA_2G00820)-RELATED"/>
    <property type="match status" value="1"/>
</dbReference>
<dbReference type="InterPro" id="IPR036514">
    <property type="entry name" value="SGNH_hydro_sf"/>
</dbReference>
<keyword evidence="3" id="KW-0378">Hydrolase</keyword>
<gene>
    <name evidence="3" type="ORF">ACFQBT_15905</name>
</gene>
<comment type="caution">
    <text evidence="3">The sequence shown here is derived from an EMBL/GenBank/DDBJ whole genome shotgun (WGS) entry which is preliminary data.</text>
</comment>
<dbReference type="GO" id="GO:0016787">
    <property type="term" value="F:hydrolase activity"/>
    <property type="evidence" value="ECO:0007669"/>
    <property type="project" value="UniProtKB-KW"/>
</dbReference>
<evidence type="ECO:0000256" key="1">
    <source>
        <dbReference type="SAM" id="MobiDB-lite"/>
    </source>
</evidence>
<dbReference type="Proteomes" id="UP001596356">
    <property type="component" value="Unassembled WGS sequence"/>
</dbReference>
<dbReference type="CDD" id="cd01832">
    <property type="entry name" value="SGNH_hydrolase_like_1"/>
    <property type="match status" value="1"/>
</dbReference>
<name>A0ABW2AW60_9MICO</name>
<evidence type="ECO:0000313" key="4">
    <source>
        <dbReference type="Proteomes" id="UP001596356"/>
    </source>
</evidence>
<dbReference type="EC" id="3.1.-.-" evidence="3"/>
<evidence type="ECO:0000259" key="2">
    <source>
        <dbReference type="Pfam" id="PF13472"/>
    </source>
</evidence>
<dbReference type="Pfam" id="PF13472">
    <property type="entry name" value="Lipase_GDSL_2"/>
    <property type="match status" value="1"/>
</dbReference>
<organism evidence="3 4">
    <name type="scientific">Branchiibius cervicis</name>
    <dbReference type="NCBI Taxonomy" id="908252"/>
    <lineage>
        <taxon>Bacteria</taxon>
        <taxon>Bacillati</taxon>
        <taxon>Actinomycetota</taxon>
        <taxon>Actinomycetes</taxon>
        <taxon>Micrococcales</taxon>
        <taxon>Dermacoccaceae</taxon>
        <taxon>Branchiibius</taxon>
    </lineage>
</organism>
<dbReference type="PANTHER" id="PTHR43784">
    <property type="entry name" value="GDSL-LIKE LIPASE/ACYLHYDROLASE, PUTATIVE (AFU_ORTHOLOGUE AFUA_2G00820)-RELATED"/>
    <property type="match status" value="1"/>
</dbReference>
<proteinExistence type="predicted"/>
<feature type="domain" description="SGNH hydrolase-type esterase" evidence="2">
    <location>
        <begin position="8"/>
        <end position="186"/>
    </location>
</feature>